<name>A0A7W7RBY1_KITKI</name>
<gene>
    <name evidence="3" type="ORF">FHR34_008247</name>
</gene>
<dbReference type="PROSITE" id="PS51257">
    <property type="entry name" value="PROKAR_LIPOPROTEIN"/>
    <property type="match status" value="1"/>
</dbReference>
<keyword evidence="2" id="KW-0732">Signal</keyword>
<feature type="signal peptide" evidence="2">
    <location>
        <begin position="1"/>
        <end position="29"/>
    </location>
</feature>
<dbReference type="Proteomes" id="UP000540506">
    <property type="component" value="Unassembled WGS sequence"/>
</dbReference>
<reference evidence="3 4" key="1">
    <citation type="submission" date="2020-08" db="EMBL/GenBank/DDBJ databases">
        <title>Sequencing the genomes of 1000 actinobacteria strains.</title>
        <authorList>
            <person name="Klenk H.-P."/>
        </authorList>
    </citation>
    <scope>NUCLEOTIDE SEQUENCE [LARGE SCALE GENOMIC DNA]</scope>
    <source>
        <strain evidence="3 4">DSM 41654</strain>
    </source>
</reference>
<sequence>MGSTAAKRVAAVLGGLAVLAGVTSCGSSAKPAPTPPSSPAANSASASPSPDPSAKAKTDVLAAYKAFTDYKTAAFTSGRADPTRQSQVSSGDAYQSLAQDLFRAEQEGVLYKGTEVTHPQVTAVDLTASPQKATLTDCLDTSAWTAVFSATGANAAASGQPTHVFYNIAAAQATDGTWRITEYTPDRGRTC</sequence>
<dbReference type="AlphaFoldDB" id="A0A7W7RBY1"/>
<proteinExistence type="predicted"/>
<organism evidence="3 4">
    <name type="scientific">Kitasatospora kifunensis</name>
    <name type="common">Streptomyces kifunensis</name>
    <dbReference type="NCBI Taxonomy" id="58351"/>
    <lineage>
        <taxon>Bacteria</taxon>
        <taxon>Bacillati</taxon>
        <taxon>Actinomycetota</taxon>
        <taxon>Actinomycetes</taxon>
        <taxon>Kitasatosporales</taxon>
        <taxon>Streptomycetaceae</taxon>
        <taxon>Kitasatospora</taxon>
    </lineage>
</organism>
<feature type="compositionally biased region" description="Low complexity" evidence="1">
    <location>
        <begin position="39"/>
        <end position="55"/>
    </location>
</feature>
<evidence type="ECO:0000313" key="3">
    <source>
        <dbReference type="EMBL" id="MBB4929148.1"/>
    </source>
</evidence>
<evidence type="ECO:0000256" key="2">
    <source>
        <dbReference type="SAM" id="SignalP"/>
    </source>
</evidence>
<feature type="chain" id="PRO_5030668766" description="Secreted protein/lipoprotein" evidence="2">
    <location>
        <begin position="30"/>
        <end position="191"/>
    </location>
</feature>
<evidence type="ECO:0000313" key="4">
    <source>
        <dbReference type="Proteomes" id="UP000540506"/>
    </source>
</evidence>
<accession>A0A7W7RBY1</accession>
<dbReference type="RefSeq" id="WP_184947267.1">
    <property type="nucleotide sequence ID" value="NZ_JACHJV010000004.1"/>
</dbReference>
<evidence type="ECO:0008006" key="5">
    <source>
        <dbReference type="Google" id="ProtNLM"/>
    </source>
</evidence>
<evidence type="ECO:0000256" key="1">
    <source>
        <dbReference type="SAM" id="MobiDB-lite"/>
    </source>
</evidence>
<comment type="caution">
    <text evidence="3">The sequence shown here is derived from an EMBL/GenBank/DDBJ whole genome shotgun (WGS) entry which is preliminary data.</text>
</comment>
<dbReference type="EMBL" id="JACHJV010000004">
    <property type="protein sequence ID" value="MBB4929148.1"/>
    <property type="molecule type" value="Genomic_DNA"/>
</dbReference>
<feature type="region of interest" description="Disordered" evidence="1">
    <location>
        <begin position="25"/>
        <end position="55"/>
    </location>
</feature>
<protein>
    <recommendedName>
        <fullName evidence="5">Secreted protein/lipoprotein</fullName>
    </recommendedName>
</protein>
<keyword evidence="4" id="KW-1185">Reference proteome</keyword>